<evidence type="ECO:0000259" key="5">
    <source>
        <dbReference type="PROSITE" id="PS50931"/>
    </source>
</evidence>
<feature type="domain" description="HTH lysR-type" evidence="5">
    <location>
        <begin position="1"/>
        <end position="58"/>
    </location>
</feature>
<dbReference type="InterPro" id="IPR000847">
    <property type="entry name" value="LysR_HTH_N"/>
</dbReference>
<reference evidence="6 7" key="1">
    <citation type="submission" date="2017-07" db="EMBL/GenBank/DDBJ databases">
        <title>Genome sequencing and assembly of Paenibacillus rigui.</title>
        <authorList>
            <person name="Mayilraj S."/>
        </authorList>
    </citation>
    <scope>NUCLEOTIDE SEQUENCE [LARGE SCALE GENOMIC DNA]</scope>
    <source>
        <strain evidence="6 7">JCM 16352</strain>
    </source>
</reference>
<dbReference type="AlphaFoldDB" id="A0A229UQQ8"/>
<dbReference type="PROSITE" id="PS50931">
    <property type="entry name" value="HTH_LYSR"/>
    <property type="match status" value="1"/>
</dbReference>
<dbReference type="CDD" id="cd05466">
    <property type="entry name" value="PBP2_LTTR_substrate"/>
    <property type="match status" value="1"/>
</dbReference>
<evidence type="ECO:0000313" key="6">
    <source>
        <dbReference type="EMBL" id="OXM85515.1"/>
    </source>
</evidence>
<comment type="similarity">
    <text evidence="1">Belongs to the LysR transcriptional regulatory family.</text>
</comment>
<dbReference type="OrthoDB" id="107670at2"/>
<dbReference type="RefSeq" id="WP_094015711.1">
    <property type="nucleotide sequence ID" value="NZ_NMQW01000021.1"/>
</dbReference>
<accession>A0A229UQQ8</accession>
<dbReference type="GO" id="GO:0003700">
    <property type="term" value="F:DNA-binding transcription factor activity"/>
    <property type="evidence" value="ECO:0007669"/>
    <property type="project" value="InterPro"/>
</dbReference>
<dbReference type="SUPFAM" id="SSF53850">
    <property type="entry name" value="Periplasmic binding protein-like II"/>
    <property type="match status" value="1"/>
</dbReference>
<evidence type="ECO:0000313" key="7">
    <source>
        <dbReference type="Proteomes" id="UP000215509"/>
    </source>
</evidence>
<dbReference type="Pfam" id="PF00126">
    <property type="entry name" value="HTH_1"/>
    <property type="match status" value="1"/>
</dbReference>
<dbReference type="EMBL" id="NMQW01000021">
    <property type="protein sequence ID" value="OXM85515.1"/>
    <property type="molecule type" value="Genomic_DNA"/>
</dbReference>
<sequence length="291" mass="33254">MEDKDWLILKTLYSKKNITRAAEQLYISQPALTYRVQQLEKEFGAKIVSRGKTGVEFTPQGECLVQYAEQMLHELRRTKERILSMNDQVVGTLRLGVSASFARYYLPPLLKSFVRQYSGVEINVKTGLSSDILSSVQKEEVHLGILRGNHSWSEQSLLLTSEPLCLIAKDRIDLHELPSLPKINYVINDLRLRQNIEKWWMERFSVPPLITMEVDSIETCVELVNSGMGYGIVPHMSLQNHKSLFVHNLQTKSGEPIIRETLLIYRNASLEFSVVKAFVDFMGNNLENVVG</sequence>
<evidence type="ECO:0000256" key="3">
    <source>
        <dbReference type="ARBA" id="ARBA00023125"/>
    </source>
</evidence>
<dbReference type="Pfam" id="PF03466">
    <property type="entry name" value="LysR_substrate"/>
    <property type="match status" value="1"/>
</dbReference>
<evidence type="ECO:0000256" key="2">
    <source>
        <dbReference type="ARBA" id="ARBA00023015"/>
    </source>
</evidence>
<dbReference type="PANTHER" id="PTHR30126:SF78">
    <property type="entry name" value="HTH LYSR-TYPE DOMAIN-CONTAINING PROTEIN"/>
    <property type="match status" value="1"/>
</dbReference>
<proteinExistence type="inferred from homology"/>
<evidence type="ECO:0000256" key="1">
    <source>
        <dbReference type="ARBA" id="ARBA00009437"/>
    </source>
</evidence>
<dbReference type="PRINTS" id="PR00039">
    <property type="entry name" value="HTHLYSR"/>
</dbReference>
<evidence type="ECO:0000256" key="4">
    <source>
        <dbReference type="ARBA" id="ARBA00023163"/>
    </source>
</evidence>
<dbReference type="InterPro" id="IPR005119">
    <property type="entry name" value="LysR_subst-bd"/>
</dbReference>
<gene>
    <name evidence="6" type="ORF">CF651_15165</name>
</gene>
<dbReference type="PANTHER" id="PTHR30126">
    <property type="entry name" value="HTH-TYPE TRANSCRIPTIONAL REGULATOR"/>
    <property type="match status" value="1"/>
</dbReference>
<keyword evidence="2" id="KW-0805">Transcription regulation</keyword>
<dbReference type="InterPro" id="IPR036388">
    <property type="entry name" value="WH-like_DNA-bd_sf"/>
</dbReference>
<dbReference type="Proteomes" id="UP000215509">
    <property type="component" value="Unassembled WGS sequence"/>
</dbReference>
<comment type="caution">
    <text evidence="6">The sequence shown here is derived from an EMBL/GenBank/DDBJ whole genome shotgun (WGS) entry which is preliminary data.</text>
</comment>
<dbReference type="GO" id="GO:0000976">
    <property type="term" value="F:transcription cis-regulatory region binding"/>
    <property type="evidence" value="ECO:0007669"/>
    <property type="project" value="TreeGrafter"/>
</dbReference>
<dbReference type="InterPro" id="IPR036390">
    <property type="entry name" value="WH_DNA-bd_sf"/>
</dbReference>
<dbReference type="Gene3D" id="1.10.10.10">
    <property type="entry name" value="Winged helix-like DNA-binding domain superfamily/Winged helix DNA-binding domain"/>
    <property type="match status" value="1"/>
</dbReference>
<dbReference type="Gene3D" id="3.40.190.290">
    <property type="match status" value="1"/>
</dbReference>
<keyword evidence="4" id="KW-0804">Transcription</keyword>
<dbReference type="SUPFAM" id="SSF46785">
    <property type="entry name" value="Winged helix' DNA-binding domain"/>
    <property type="match status" value="1"/>
</dbReference>
<keyword evidence="3" id="KW-0238">DNA-binding</keyword>
<organism evidence="6 7">
    <name type="scientific">Paenibacillus rigui</name>
    <dbReference type="NCBI Taxonomy" id="554312"/>
    <lineage>
        <taxon>Bacteria</taxon>
        <taxon>Bacillati</taxon>
        <taxon>Bacillota</taxon>
        <taxon>Bacilli</taxon>
        <taxon>Bacillales</taxon>
        <taxon>Paenibacillaceae</taxon>
        <taxon>Paenibacillus</taxon>
    </lineage>
</organism>
<protein>
    <submittedName>
        <fullName evidence="6">LysR family transcriptional regulator</fullName>
    </submittedName>
</protein>
<name>A0A229UQQ8_9BACL</name>
<keyword evidence="7" id="KW-1185">Reference proteome</keyword>